<reference evidence="2" key="1">
    <citation type="submission" date="2018-05" db="EMBL/GenBank/DDBJ databases">
        <authorList>
            <person name="Lanie J.A."/>
            <person name="Ng W.-L."/>
            <person name="Kazmierczak K.M."/>
            <person name="Andrzejewski T.M."/>
            <person name="Davidsen T.M."/>
            <person name="Wayne K.J."/>
            <person name="Tettelin H."/>
            <person name="Glass J.I."/>
            <person name="Rusch D."/>
            <person name="Podicherti R."/>
            <person name="Tsui H.-C.T."/>
            <person name="Winkler M.E."/>
        </authorList>
    </citation>
    <scope>NUCLEOTIDE SEQUENCE</scope>
</reference>
<gene>
    <name evidence="2" type="ORF">METZ01_LOCUS120710</name>
</gene>
<dbReference type="EMBL" id="UINC01016266">
    <property type="protein sequence ID" value="SVA67856.1"/>
    <property type="molecule type" value="Genomic_DNA"/>
</dbReference>
<dbReference type="NCBIfam" id="TIGR02605">
    <property type="entry name" value="CxxC_CxxC_SSSS"/>
    <property type="match status" value="1"/>
</dbReference>
<sequence>MPMYDYRCRSCSQLFEELVFSSNVPDEEITCPNCSENKAVKQLSAPAVAVGSSFEPACEKPSCSTPVQSGFG</sequence>
<dbReference type="InterPro" id="IPR013429">
    <property type="entry name" value="Regulatory_FmdB_Zinc_ribbon"/>
</dbReference>
<dbReference type="Pfam" id="PF09723">
    <property type="entry name" value="Zn_ribbon_8"/>
    <property type="match status" value="1"/>
</dbReference>
<proteinExistence type="predicted"/>
<evidence type="ECO:0000259" key="1">
    <source>
        <dbReference type="SMART" id="SM00834"/>
    </source>
</evidence>
<dbReference type="SMART" id="SM00834">
    <property type="entry name" value="CxxC_CXXC_SSSS"/>
    <property type="match status" value="1"/>
</dbReference>
<evidence type="ECO:0000313" key="2">
    <source>
        <dbReference type="EMBL" id="SVA67856.1"/>
    </source>
</evidence>
<feature type="domain" description="Putative regulatory protein FmdB zinc ribbon" evidence="1">
    <location>
        <begin position="1"/>
        <end position="44"/>
    </location>
</feature>
<protein>
    <recommendedName>
        <fullName evidence="1">Putative regulatory protein FmdB zinc ribbon domain-containing protein</fullName>
    </recommendedName>
</protein>
<name>A0A381XSS6_9ZZZZ</name>
<organism evidence="2">
    <name type="scientific">marine metagenome</name>
    <dbReference type="NCBI Taxonomy" id="408172"/>
    <lineage>
        <taxon>unclassified sequences</taxon>
        <taxon>metagenomes</taxon>
        <taxon>ecological metagenomes</taxon>
    </lineage>
</organism>
<accession>A0A381XSS6</accession>
<dbReference type="AlphaFoldDB" id="A0A381XSS6"/>